<dbReference type="STRING" id="420953.SAMN05192543_105528"/>
<name>A0A1I3NV38_9BURK</name>
<dbReference type="Gene3D" id="3.40.630.30">
    <property type="match status" value="1"/>
</dbReference>
<protein>
    <submittedName>
        <fullName evidence="2">Protein N-acetyltransferase, RimJ/RimL family</fullName>
    </submittedName>
</protein>
<dbReference type="SUPFAM" id="SSF55729">
    <property type="entry name" value="Acyl-CoA N-acyltransferases (Nat)"/>
    <property type="match status" value="1"/>
</dbReference>
<feature type="domain" description="N-acetyltransferase" evidence="1">
    <location>
        <begin position="7"/>
        <end position="149"/>
    </location>
</feature>
<dbReference type="GO" id="GO:0016747">
    <property type="term" value="F:acyltransferase activity, transferring groups other than amino-acyl groups"/>
    <property type="evidence" value="ECO:0007669"/>
    <property type="project" value="InterPro"/>
</dbReference>
<dbReference type="InterPro" id="IPR051531">
    <property type="entry name" value="N-acetyltransferase"/>
</dbReference>
<dbReference type="Pfam" id="PF13302">
    <property type="entry name" value="Acetyltransf_3"/>
    <property type="match status" value="1"/>
</dbReference>
<keyword evidence="3" id="KW-1185">Reference proteome</keyword>
<dbReference type="RefSeq" id="WP_091014488.1">
    <property type="nucleotide sequence ID" value="NZ_CP041745.1"/>
</dbReference>
<dbReference type="InterPro" id="IPR016181">
    <property type="entry name" value="Acyl_CoA_acyltransferase"/>
</dbReference>
<sequence length="175" mass="19123">MERQTARLRLRKPSLDDAATVLAIFGDPATSRFNPAGPMRDIGAARARLEAWIAHWDEYGFGYWAIHETDVPDTVIGFGGLLWRPLRGYTGRLQLGYRFATGAWGRGLATEFAQDAIDFAHRKVSADVLAVVSPGNAASIRVLEKAGMRRIGEIDDISGQPPSLVFKAARVAASR</sequence>
<proteinExistence type="predicted"/>
<dbReference type="Proteomes" id="UP000199548">
    <property type="component" value="Unassembled WGS sequence"/>
</dbReference>
<reference evidence="2 3" key="1">
    <citation type="submission" date="2016-10" db="EMBL/GenBank/DDBJ databases">
        <authorList>
            <person name="de Groot N.N."/>
        </authorList>
    </citation>
    <scope>NUCLEOTIDE SEQUENCE [LARGE SCALE GENOMIC DNA]</scope>
    <source>
        <strain evidence="2 3">LMG 23650</strain>
    </source>
</reference>
<keyword evidence="2" id="KW-0808">Transferase</keyword>
<dbReference type="OrthoDB" id="9801656at2"/>
<evidence type="ECO:0000313" key="2">
    <source>
        <dbReference type="EMBL" id="SFJ13069.1"/>
    </source>
</evidence>
<dbReference type="InterPro" id="IPR000182">
    <property type="entry name" value="GNAT_dom"/>
</dbReference>
<accession>A0A1I3NV38</accession>
<gene>
    <name evidence="2" type="ORF">SAMN05192543_105528</name>
</gene>
<evidence type="ECO:0000259" key="1">
    <source>
        <dbReference type="Pfam" id="PF13302"/>
    </source>
</evidence>
<dbReference type="PANTHER" id="PTHR43792:SF1">
    <property type="entry name" value="N-ACETYLTRANSFERASE DOMAIN-CONTAINING PROTEIN"/>
    <property type="match status" value="1"/>
</dbReference>
<dbReference type="PANTHER" id="PTHR43792">
    <property type="entry name" value="GNAT FAMILY, PUTATIVE (AFU_ORTHOLOGUE AFUA_3G00765)-RELATED-RELATED"/>
    <property type="match status" value="1"/>
</dbReference>
<dbReference type="EMBL" id="FOQU01000005">
    <property type="protein sequence ID" value="SFJ13069.1"/>
    <property type="molecule type" value="Genomic_DNA"/>
</dbReference>
<dbReference type="AlphaFoldDB" id="A0A1I3NV38"/>
<organism evidence="2 3">
    <name type="scientific">Paraburkholderia megapolitana</name>
    <dbReference type="NCBI Taxonomy" id="420953"/>
    <lineage>
        <taxon>Bacteria</taxon>
        <taxon>Pseudomonadati</taxon>
        <taxon>Pseudomonadota</taxon>
        <taxon>Betaproteobacteria</taxon>
        <taxon>Burkholderiales</taxon>
        <taxon>Burkholderiaceae</taxon>
        <taxon>Paraburkholderia</taxon>
    </lineage>
</organism>
<evidence type="ECO:0000313" key="3">
    <source>
        <dbReference type="Proteomes" id="UP000199548"/>
    </source>
</evidence>